<dbReference type="Pfam" id="PF22725">
    <property type="entry name" value="GFO_IDH_MocA_C3"/>
    <property type="match status" value="1"/>
</dbReference>
<protein>
    <submittedName>
        <fullName evidence="3">Gfo/Idh/MocA family oxidoreductase</fullName>
    </submittedName>
</protein>
<dbReference type="EMBL" id="CP146069">
    <property type="protein sequence ID" value="WWR45772.1"/>
    <property type="molecule type" value="Genomic_DNA"/>
</dbReference>
<dbReference type="RefSeq" id="WP_338548688.1">
    <property type="nucleotide sequence ID" value="NZ_CP146069.1"/>
</dbReference>
<feature type="domain" description="GFO/IDH/MocA-like oxidoreductase" evidence="2">
    <location>
        <begin position="130"/>
        <end position="254"/>
    </location>
</feature>
<dbReference type="PANTHER" id="PTHR43708:SF8">
    <property type="entry name" value="OXIDOREDUCTASE"/>
    <property type="match status" value="1"/>
</dbReference>
<feature type="domain" description="Gfo/Idh/MocA-like oxidoreductase N-terminal" evidence="1">
    <location>
        <begin position="7"/>
        <end position="120"/>
    </location>
</feature>
<gene>
    <name evidence="3" type="ORF">RZ517_13410</name>
</gene>
<dbReference type="PANTHER" id="PTHR43708">
    <property type="entry name" value="CONSERVED EXPRESSED OXIDOREDUCTASE (EUROFUNG)"/>
    <property type="match status" value="1"/>
</dbReference>
<evidence type="ECO:0000313" key="3">
    <source>
        <dbReference type="EMBL" id="WWR45772.1"/>
    </source>
</evidence>
<keyword evidence="4" id="KW-1185">Reference proteome</keyword>
<evidence type="ECO:0000259" key="2">
    <source>
        <dbReference type="Pfam" id="PF22725"/>
    </source>
</evidence>
<evidence type="ECO:0000313" key="4">
    <source>
        <dbReference type="Proteomes" id="UP001364156"/>
    </source>
</evidence>
<sequence>MSGAGRIRVACLGAGYFAQFHYDSWARMPEVELVGSCDMDLVKAAATGLPAYDDVGQMLDEADPDVLDIILPPDAHAAAIEQAIVHGVKTIICQKPFCRALAEARHITHRAESAGVTLVVHENFRFQPWYRAIKSALADGAVGQFHQATFRFRPGDGQGPRAYLDRQPYFQKMPRFLVHETAVHWIDTFRYLFGEPVSVYADLRKLNPVIDGEDAGYILFEYANGARTLFDGNRHLDHAADNLRRTMGEALIEGSEGVINLTGDGAVSLRAKGAIEADPILGADAWNGFGGDCVHAFQSHVIAGLKSGSAFENTAPDYLNVLEIEEAVYASAKLGQKIDLRAK</sequence>
<name>A0ABZ2HF00_9RHOB</name>
<dbReference type="Gene3D" id="3.30.360.10">
    <property type="entry name" value="Dihydrodipicolinate Reductase, domain 2"/>
    <property type="match status" value="1"/>
</dbReference>
<dbReference type="InterPro" id="IPR000683">
    <property type="entry name" value="Gfo/Idh/MocA-like_OxRdtase_N"/>
</dbReference>
<reference evidence="3 4" key="1">
    <citation type="submission" date="2023-10" db="EMBL/GenBank/DDBJ databases">
        <title>Roseovarius strain S88 nov., isolated from a marine algae.</title>
        <authorList>
            <person name="Lee M.W."/>
            <person name="Lee J.K."/>
            <person name="Kim J.M."/>
            <person name="Choi D.G."/>
            <person name="Baek J.H."/>
            <person name="Bayburt H."/>
            <person name="Jung J.J."/>
            <person name="Han D.M."/>
            <person name="Jeon C.O."/>
        </authorList>
    </citation>
    <scope>NUCLEOTIDE SEQUENCE [LARGE SCALE GENOMIC DNA]</scope>
    <source>
        <strain evidence="3 4">S88</strain>
    </source>
</reference>
<evidence type="ECO:0000259" key="1">
    <source>
        <dbReference type="Pfam" id="PF01408"/>
    </source>
</evidence>
<proteinExistence type="predicted"/>
<accession>A0ABZ2HF00</accession>
<dbReference type="InterPro" id="IPR051317">
    <property type="entry name" value="Gfo/Idh/MocA_oxidoreduct"/>
</dbReference>
<dbReference type="SUPFAM" id="SSF51735">
    <property type="entry name" value="NAD(P)-binding Rossmann-fold domains"/>
    <property type="match status" value="1"/>
</dbReference>
<dbReference type="Proteomes" id="UP001364156">
    <property type="component" value="Chromosome"/>
</dbReference>
<organism evidence="3 4">
    <name type="scientific">Roseovarius phycicola</name>
    <dbReference type="NCBI Taxonomy" id="3080976"/>
    <lineage>
        <taxon>Bacteria</taxon>
        <taxon>Pseudomonadati</taxon>
        <taxon>Pseudomonadota</taxon>
        <taxon>Alphaproteobacteria</taxon>
        <taxon>Rhodobacterales</taxon>
        <taxon>Roseobacteraceae</taxon>
        <taxon>Roseovarius</taxon>
    </lineage>
</organism>
<dbReference type="InterPro" id="IPR055170">
    <property type="entry name" value="GFO_IDH_MocA-like_dom"/>
</dbReference>
<dbReference type="Pfam" id="PF01408">
    <property type="entry name" value="GFO_IDH_MocA"/>
    <property type="match status" value="1"/>
</dbReference>
<dbReference type="SUPFAM" id="SSF55347">
    <property type="entry name" value="Glyceraldehyde-3-phosphate dehydrogenase-like, C-terminal domain"/>
    <property type="match status" value="1"/>
</dbReference>
<dbReference type="Gene3D" id="3.40.50.720">
    <property type="entry name" value="NAD(P)-binding Rossmann-like Domain"/>
    <property type="match status" value="1"/>
</dbReference>
<dbReference type="InterPro" id="IPR036291">
    <property type="entry name" value="NAD(P)-bd_dom_sf"/>
</dbReference>